<feature type="chain" id="PRO_5030648330" evidence="1">
    <location>
        <begin position="31"/>
        <end position="292"/>
    </location>
</feature>
<dbReference type="AlphaFoldDB" id="A0A7S0PIX9"/>
<organism evidence="2">
    <name type="scientific">Leptocylindrus aporus</name>
    <dbReference type="NCBI Taxonomy" id="1398097"/>
    <lineage>
        <taxon>Eukaryota</taxon>
        <taxon>Sar</taxon>
        <taxon>Stramenopiles</taxon>
        <taxon>Ochrophyta</taxon>
        <taxon>Bacillariophyta</taxon>
        <taxon>Coscinodiscophyceae</taxon>
        <taxon>Chaetocerotophycidae</taxon>
        <taxon>Leptocylindrales</taxon>
        <taxon>Leptocylindraceae</taxon>
        <taxon>Leptocylindrus</taxon>
    </lineage>
</organism>
<gene>
    <name evidence="2" type="ORF">LDAN0322_LOCUS747</name>
</gene>
<feature type="signal peptide" evidence="1">
    <location>
        <begin position="1"/>
        <end position="30"/>
    </location>
</feature>
<dbReference type="EMBL" id="HBEU01001112">
    <property type="protein sequence ID" value="CAD8574602.1"/>
    <property type="molecule type" value="Transcribed_RNA"/>
</dbReference>
<evidence type="ECO:0000313" key="2">
    <source>
        <dbReference type="EMBL" id="CAD8574602.1"/>
    </source>
</evidence>
<name>A0A7S0PIX9_9STRA</name>
<accession>A0A7S0PIX9</accession>
<protein>
    <submittedName>
        <fullName evidence="2">Uncharacterized protein</fullName>
    </submittedName>
</protein>
<sequence>MSYFGMKRIICFASLWVCLSNLCAVNGASGCNTIDDINGEDCDFSQFTNNELIQLCDRMQIDITEALALKEVMKEYIFPDGVDNRSDAVVKVDEDGFPIENYGGNYTREEIVDAALVCNQIAKMEKDDLESLAKELQELLVTNPEILDQSIKEMQMEFPDVYTFYQEELKANGGDIPTALAKAMLKMQDEDLEELVNYDSVLQILRESDQYLINEVEAELRESSPEIYNSVMQNPDGRDRLELLAEATVLSNLAFIEDGMMDENFYDKNDEEYEDYRKYENNNRQDDFKYEL</sequence>
<evidence type="ECO:0000256" key="1">
    <source>
        <dbReference type="SAM" id="SignalP"/>
    </source>
</evidence>
<reference evidence="2" key="1">
    <citation type="submission" date="2021-01" db="EMBL/GenBank/DDBJ databases">
        <authorList>
            <person name="Corre E."/>
            <person name="Pelletier E."/>
            <person name="Niang G."/>
            <person name="Scheremetjew M."/>
            <person name="Finn R."/>
            <person name="Kale V."/>
            <person name="Holt S."/>
            <person name="Cochrane G."/>
            <person name="Meng A."/>
            <person name="Brown T."/>
            <person name="Cohen L."/>
        </authorList>
    </citation>
    <scope>NUCLEOTIDE SEQUENCE</scope>
    <source>
        <strain evidence="2">B651</strain>
    </source>
</reference>
<keyword evidence="1" id="KW-0732">Signal</keyword>
<dbReference type="PROSITE" id="PS51257">
    <property type="entry name" value="PROKAR_LIPOPROTEIN"/>
    <property type="match status" value="1"/>
</dbReference>
<proteinExistence type="predicted"/>